<evidence type="ECO:0000313" key="1">
    <source>
        <dbReference type="EMBL" id="KAI4470793.1"/>
    </source>
</evidence>
<organism evidence="1 2">
    <name type="scientific">Holotrichia oblita</name>
    <name type="common">Chafer beetle</name>
    <dbReference type="NCBI Taxonomy" id="644536"/>
    <lineage>
        <taxon>Eukaryota</taxon>
        <taxon>Metazoa</taxon>
        <taxon>Ecdysozoa</taxon>
        <taxon>Arthropoda</taxon>
        <taxon>Hexapoda</taxon>
        <taxon>Insecta</taxon>
        <taxon>Pterygota</taxon>
        <taxon>Neoptera</taxon>
        <taxon>Endopterygota</taxon>
        <taxon>Coleoptera</taxon>
        <taxon>Polyphaga</taxon>
        <taxon>Scarabaeiformia</taxon>
        <taxon>Scarabaeidae</taxon>
        <taxon>Melolonthinae</taxon>
        <taxon>Holotrichia</taxon>
    </lineage>
</organism>
<keyword evidence="2" id="KW-1185">Reference proteome</keyword>
<proteinExistence type="predicted"/>
<gene>
    <name evidence="1" type="ORF">MML48_1g01149</name>
</gene>
<evidence type="ECO:0000313" key="2">
    <source>
        <dbReference type="Proteomes" id="UP001056778"/>
    </source>
</evidence>
<dbReference type="Proteomes" id="UP001056778">
    <property type="component" value="Chromosome 1"/>
</dbReference>
<protein>
    <submittedName>
        <fullName evidence="1">Intraflagellar transport protein 122 family protein-related</fullName>
    </submittedName>
</protein>
<dbReference type="EMBL" id="CM043015">
    <property type="protein sequence ID" value="KAI4470793.1"/>
    <property type="molecule type" value="Genomic_DNA"/>
</dbReference>
<sequence length="468" mass="51595">MDSPQQDDLMSGGRDMKQLKIIMAKLVNRSGELQKINQESSKTKVEIKRTTNELNNLVDELDKAFIVFEAFQATPREGKTTTNKIVARSELADKSTQTDANSSDIAIQTDQPERGVIEIQLRQKVENVMEERRGLQDISRILEEEWPEEIYNNTRIASLTPVNLNSEGDYAVVTDPAEVRIDFLTLTLAQPDANGTCVYDALNIVGGAATIPTICGENSGQHIYLYFYENEDITISITTSSSLDFQRYWNIQVAQLGCACPSLAPTGCLMYYTDVSGIVNSFNYGATANGALLATNGLPGTRQLINQNYGVCIDMQPGFCSITWDQTSNPYSFTVMGDTIGLSVDPGLPTDSMNGVNCTTDFIVIPNAIGLDSDRFCGSALPTVTYSTRHGIQIAIITAEECFRAWYSDYAILEVFVVLNVAGVAMEGQKKTLSMAYIEFDKHVGTRTLSLDLGIARTTVRNILKDYR</sequence>
<reference evidence="1" key="1">
    <citation type="submission" date="2022-04" db="EMBL/GenBank/DDBJ databases">
        <title>Chromosome-scale genome assembly of Holotrichia oblita Faldermann.</title>
        <authorList>
            <person name="Rongchong L."/>
        </authorList>
    </citation>
    <scope>NUCLEOTIDE SEQUENCE</scope>
    <source>
        <strain evidence="1">81SQS9</strain>
    </source>
</reference>
<name>A0ACB9TVK7_HOLOL</name>
<accession>A0ACB9TVK7</accession>
<comment type="caution">
    <text evidence="1">The sequence shown here is derived from an EMBL/GenBank/DDBJ whole genome shotgun (WGS) entry which is preliminary data.</text>
</comment>